<dbReference type="HOGENOM" id="CLU_132596_0_0_9"/>
<dbReference type="Pfam" id="PF13799">
    <property type="entry name" value="DUF4183"/>
    <property type="match status" value="1"/>
</dbReference>
<comment type="caution">
    <text evidence="2">The sequence shown here is derived from an EMBL/GenBank/DDBJ whole genome shotgun (WGS) entry which is preliminary data.</text>
</comment>
<proteinExistence type="predicted"/>
<organism evidence="2 3">
    <name type="scientific">Lysinibacillus sphaericus OT4b.31</name>
    <dbReference type="NCBI Taxonomy" id="1285586"/>
    <lineage>
        <taxon>Bacteria</taxon>
        <taxon>Bacillati</taxon>
        <taxon>Bacillota</taxon>
        <taxon>Bacilli</taxon>
        <taxon>Bacillales</taxon>
        <taxon>Bacillaceae</taxon>
        <taxon>Lysinibacillus</taxon>
    </lineage>
</organism>
<evidence type="ECO:0000259" key="1">
    <source>
        <dbReference type="Pfam" id="PF13799"/>
    </source>
</evidence>
<dbReference type="InterPro" id="IPR025237">
    <property type="entry name" value="DUF4183"/>
</dbReference>
<accession>R7ZEN0</accession>
<protein>
    <recommendedName>
        <fullName evidence="1">DUF4183 domain-containing protein</fullName>
    </recommendedName>
</protein>
<dbReference type="PATRIC" id="fig|1285586.5.peg.2045"/>
<sequence>MEKQKRRKIWREIEEHPCEDRMPCMQRIKAANSACISTPPPVNNAEGNIIPTVNRYFYLPVADIDLTNGVTIPANLFYGDDGNQVTEFMIFRPNGYVNLYINAVMQEGGIYTVTANSLTLNPYATTIYAGTPIIVESLGFTTT</sequence>
<name>R7ZEN0_LYSSH</name>
<dbReference type="eggNOG" id="ENOG5032T5J">
    <property type="taxonomic scope" value="Bacteria"/>
</dbReference>
<reference evidence="2 3" key="1">
    <citation type="submission" date="2013-04" db="EMBL/GenBank/DDBJ databases">
        <title>Draft genome of the heavy metal tolerant bacterium Lysinibacillus sphaericus strain OT4b.31.</title>
        <authorList>
            <person name="Pena-Montenegro T.D."/>
            <person name="Dussan J."/>
        </authorList>
    </citation>
    <scope>NUCLEOTIDE SEQUENCE [LARGE SCALE GENOMIC DNA]</scope>
    <source>
        <strain evidence="2 3">OT4b.31</strain>
    </source>
</reference>
<dbReference type="EMBL" id="AQPX01000017">
    <property type="protein sequence ID" value="EON72484.1"/>
    <property type="molecule type" value="Genomic_DNA"/>
</dbReference>
<feature type="domain" description="DUF4183" evidence="1">
    <location>
        <begin position="69"/>
        <end position="136"/>
    </location>
</feature>
<gene>
    <name evidence="2" type="ORF">H131_10103</name>
</gene>
<evidence type="ECO:0000313" key="2">
    <source>
        <dbReference type="EMBL" id="EON72484.1"/>
    </source>
</evidence>
<evidence type="ECO:0000313" key="3">
    <source>
        <dbReference type="Proteomes" id="UP000013911"/>
    </source>
</evidence>
<dbReference type="Proteomes" id="UP000013911">
    <property type="component" value="Unassembled WGS sequence"/>
</dbReference>
<dbReference type="AlphaFoldDB" id="R7ZEN0"/>